<keyword evidence="2" id="KW-0812">Transmembrane</keyword>
<evidence type="ECO:0000313" key="5">
    <source>
        <dbReference type="Proteomes" id="UP000008514"/>
    </source>
</evidence>
<dbReference type="InterPro" id="IPR037066">
    <property type="entry name" value="Plug_dom_sf"/>
</dbReference>
<sequence length="793" mass="87768">MKKSIFIIFTLFASIMYGQNGTIKGKILDKQSELPLIGANVELLGAKISKGVITDFDGYFTLTDVPVGRKTIRVSYIGYETSTIPDIEVSTGKDVDVTVALTESYGSLDEIIITSRTNKIKSLNKFSSVSARQFGVKEVARYAGGRNDVARLVSNFAGVASPDDSRNDIVVRGNSPTGLLWRVEGIPIPSPNHFSALGTTGSPVSALNPNLLKNSDFITSAFPAEYGNAIGGVFDLGFRNGNKDEYEYSFQVGAFTGLEATAEGPLNRKNNGSFLVAARYSLIGLIGGAGTSDTPNYSDVSFNINLGKSKLGTFSLFGIMGTSSIDLIGEDFDEDDLFSAEDENSYVSSNIGVLGAKHLLNIGEKSYLKTVIAGASNSSDFEEDRIIDLATDDQRIIRFAENNNEETRLTFSTLFNTKINNKFTLRTGLLLENFSADLDRKQRDEQEDLNGDGDPDLVTIRSINGSYNVFQPYIQTKYRLTEKLTLNTGIHTMYSDLNEQFVVEPRASMSYRIDPKHTLNIGYGLHHQNIATPLLFLNEEVNGVITNPNENLDFVRSQHYVLGYDVKIAPSWRAKVETYYQKIDNAAIDGSPSSYSSLTEGADFTFSSDNTDLVSSGTGENIGLELTLEKSFSKGYHALITSSFFESTYKGSDGIERSTPFNGGHIFNFLAGKEFKFGENKKNIFSIDARFVTSGGNRFTPVDLEASQNAGYEVLQDDLAFSEQYEDYLRLDLKFAVTLNSNKKKTSHKFYVDFQNLTNRDNVFVRRYNRSTSSIEQINQIGFFPDFGYRFQF</sequence>
<keyword evidence="2" id="KW-0472">Membrane</keyword>
<dbReference type="AlphaFoldDB" id="K4INJ3"/>
<keyword evidence="2" id="KW-0813">Transport</keyword>
<dbReference type="SUPFAM" id="SSF49464">
    <property type="entry name" value="Carboxypeptidase regulatory domain-like"/>
    <property type="match status" value="1"/>
</dbReference>
<keyword evidence="1" id="KW-0732">Signal</keyword>
<keyword evidence="2" id="KW-0998">Cell outer membrane</keyword>
<evidence type="ECO:0000313" key="4">
    <source>
        <dbReference type="EMBL" id="AFU70591.1"/>
    </source>
</evidence>
<proteinExistence type="inferred from homology"/>
<protein>
    <submittedName>
        <fullName evidence="4">TonB-dependent outer membrane receptor/channel</fullName>
    </submittedName>
</protein>
<dbReference type="HOGENOM" id="CLU_016599_1_2_10"/>
<dbReference type="SUPFAM" id="SSF56935">
    <property type="entry name" value="Porins"/>
    <property type="match status" value="1"/>
</dbReference>
<dbReference type="STRING" id="313595.P700755_004038"/>
<gene>
    <name evidence="4" type="ordered locus">P700755_004038</name>
</gene>
<dbReference type="GO" id="GO:0015344">
    <property type="term" value="F:siderophore uptake transmembrane transporter activity"/>
    <property type="evidence" value="ECO:0007669"/>
    <property type="project" value="TreeGrafter"/>
</dbReference>
<dbReference type="PANTHER" id="PTHR30069">
    <property type="entry name" value="TONB-DEPENDENT OUTER MEMBRANE RECEPTOR"/>
    <property type="match status" value="1"/>
</dbReference>
<evidence type="ECO:0000256" key="2">
    <source>
        <dbReference type="PROSITE-ProRule" id="PRU01360"/>
    </source>
</evidence>
<dbReference type="RefSeq" id="WP_015026120.1">
    <property type="nucleotide sequence ID" value="NC_018721.1"/>
</dbReference>
<accession>K4INJ3</accession>
<organism evidence="4 5">
    <name type="scientific">Psychroflexus torquis (strain ATCC 700755 / CIP 106069 / ACAM 623)</name>
    <dbReference type="NCBI Taxonomy" id="313595"/>
    <lineage>
        <taxon>Bacteria</taxon>
        <taxon>Pseudomonadati</taxon>
        <taxon>Bacteroidota</taxon>
        <taxon>Flavobacteriia</taxon>
        <taxon>Flavobacteriales</taxon>
        <taxon>Flavobacteriaceae</taxon>
        <taxon>Psychroflexus</taxon>
    </lineage>
</organism>
<dbReference type="Pfam" id="PF13715">
    <property type="entry name" value="CarbopepD_reg_2"/>
    <property type="match status" value="1"/>
</dbReference>
<keyword evidence="2" id="KW-1134">Transmembrane beta strand</keyword>
<dbReference type="Pfam" id="PF07715">
    <property type="entry name" value="Plug"/>
    <property type="match status" value="1"/>
</dbReference>
<dbReference type="KEGG" id="ptq:P700755_004038"/>
<keyword evidence="5" id="KW-1185">Reference proteome</keyword>
<reference evidence="4" key="1">
    <citation type="submission" date="2006-03" db="EMBL/GenBank/DDBJ databases">
        <authorList>
            <person name="Bowman J."/>
            <person name="Ferriera S."/>
            <person name="Johnson J."/>
            <person name="Kravitz S."/>
            <person name="Halpern A."/>
            <person name="Remington K."/>
            <person name="Beeson K."/>
            <person name="Tran B."/>
            <person name="Rogers Y.-H."/>
            <person name="Friedman R."/>
            <person name="Venter J.C."/>
        </authorList>
    </citation>
    <scope>NUCLEOTIDE SEQUENCE [LARGE SCALE GENOMIC DNA]</scope>
    <source>
        <strain evidence="4">ATCC 700755</strain>
    </source>
</reference>
<keyword evidence="4" id="KW-0675">Receptor</keyword>
<dbReference type="PANTHER" id="PTHR30069:SF29">
    <property type="entry name" value="HEMOGLOBIN AND HEMOGLOBIN-HAPTOGLOBIN-BINDING PROTEIN 1-RELATED"/>
    <property type="match status" value="1"/>
</dbReference>
<dbReference type="GO" id="GO:0009279">
    <property type="term" value="C:cell outer membrane"/>
    <property type="evidence" value="ECO:0007669"/>
    <property type="project" value="UniProtKB-SubCell"/>
</dbReference>
<dbReference type="GO" id="GO:0044718">
    <property type="term" value="P:siderophore transmembrane transport"/>
    <property type="evidence" value="ECO:0007669"/>
    <property type="project" value="TreeGrafter"/>
</dbReference>
<dbReference type="InterPro" id="IPR039426">
    <property type="entry name" value="TonB-dep_rcpt-like"/>
</dbReference>
<comment type="subcellular location">
    <subcellularLocation>
        <location evidence="2">Cell outer membrane</location>
        <topology evidence="2">Multi-pass membrane protein</topology>
    </subcellularLocation>
</comment>
<reference evidence="4" key="2">
    <citation type="submission" date="2012-09" db="EMBL/GenBank/DDBJ databases">
        <title>The complete sequence of Psychroflexus torquis an extreme psychrophile from sea-ice that is stimulated by light.</title>
        <authorList>
            <person name="Feng S."/>
            <person name="Powell S.M."/>
            <person name="Bowman J.P."/>
        </authorList>
    </citation>
    <scope>NUCLEOTIDE SEQUENCE [LARGE SCALE GENOMIC DNA]</scope>
    <source>
        <strain evidence="4">ATCC 700755</strain>
    </source>
</reference>
<evidence type="ECO:0000256" key="1">
    <source>
        <dbReference type="ARBA" id="ARBA00022729"/>
    </source>
</evidence>
<comment type="similarity">
    <text evidence="2">Belongs to the TonB-dependent receptor family.</text>
</comment>
<dbReference type="InterPro" id="IPR012910">
    <property type="entry name" value="Plug_dom"/>
</dbReference>
<dbReference type="eggNOG" id="COG4771">
    <property type="taxonomic scope" value="Bacteria"/>
</dbReference>
<dbReference type="Gene3D" id="2.60.40.1120">
    <property type="entry name" value="Carboxypeptidase-like, regulatory domain"/>
    <property type="match status" value="1"/>
</dbReference>
<dbReference type="Gene3D" id="2.170.130.10">
    <property type="entry name" value="TonB-dependent receptor, plug domain"/>
    <property type="match status" value="1"/>
</dbReference>
<dbReference type="EMBL" id="CP003879">
    <property type="protein sequence ID" value="AFU70591.1"/>
    <property type="molecule type" value="Genomic_DNA"/>
</dbReference>
<dbReference type="Proteomes" id="UP000008514">
    <property type="component" value="Chromosome"/>
</dbReference>
<evidence type="ECO:0000259" key="3">
    <source>
        <dbReference type="Pfam" id="PF07715"/>
    </source>
</evidence>
<dbReference type="PROSITE" id="PS52016">
    <property type="entry name" value="TONB_DEPENDENT_REC_3"/>
    <property type="match status" value="1"/>
</dbReference>
<feature type="domain" description="TonB-dependent receptor plug" evidence="3">
    <location>
        <begin position="145"/>
        <end position="233"/>
    </location>
</feature>
<dbReference type="InterPro" id="IPR008969">
    <property type="entry name" value="CarboxyPept-like_regulatory"/>
</dbReference>
<name>K4INJ3_PSYTT</name>